<protein>
    <recommendedName>
        <fullName evidence="4">Peptidylprolyl isomerase</fullName>
    </recommendedName>
</protein>
<dbReference type="RefSeq" id="WP_166588315.1">
    <property type="nucleotide sequence ID" value="NZ_WWEO01000045.1"/>
</dbReference>
<keyword evidence="1" id="KW-0732">Signal</keyword>
<accession>A0A966DUH3</accession>
<dbReference type="EMBL" id="WWEO01000045">
    <property type="protein sequence ID" value="NCD72368.1"/>
    <property type="molecule type" value="Genomic_DNA"/>
</dbReference>
<organism evidence="2 3">
    <name type="scientific">Mucilaginibacter agri</name>
    <dbReference type="NCBI Taxonomy" id="2695265"/>
    <lineage>
        <taxon>Bacteria</taxon>
        <taxon>Pseudomonadati</taxon>
        <taxon>Bacteroidota</taxon>
        <taxon>Sphingobacteriia</taxon>
        <taxon>Sphingobacteriales</taxon>
        <taxon>Sphingobacteriaceae</taxon>
        <taxon>Mucilaginibacter</taxon>
    </lineage>
</organism>
<dbReference type="AlphaFoldDB" id="A0A966DUH3"/>
<name>A0A966DUH3_9SPHI</name>
<evidence type="ECO:0000313" key="2">
    <source>
        <dbReference type="EMBL" id="NCD72368.1"/>
    </source>
</evidence>
<sequence length="160" mass="18295">MKRIILLAIVTVLTTAVYAQTEKEDLAIVQSVFQKQKADLVKQNLQLSDAQSQVFWPIYEEYEGKRVNLSTQRSAIIADYLKGYDTLTDQESDDLANRVFANDKSLTDLQKSYFKKFSKAIGGKNAAKFYQLESYLQAIIRVKVQDNIPFIGELDKTTRQ</sequence>
<dbReference type="Proteomes" id="UP000638732">
    <property type="component" value="Unassembled WGS sequence"/>
</dbReference>
<evidence type="ECO:0000256" key="1">
    <source>
        <dbReference type="SAM" id="SignalP"/>
    </source>
</evidence>
<evidence type="ECO:0000313" key="3">
    <source>
        <dbReference type="Proteomes" id="UP000638732"/>
    </source>
</evidence>
<proteinExistence type="predicted"/>
<evidence type="ECO:0008006" key="4">
    <source>
        <dbReference type="Google" id="ProtNLM"/>
    </source>
</evidence>
<feature type="signal peptide" evidence="1">
    <location>
        <begin position="1"/>
        <end position="19"/>
    </location>
</feature>
<reference evidence="2" key="2">
    <citation type="submission" date="2020-10" db="EMBL/GenBank/DDBJ databases">
        <title>Mucilaginibacter sp. nov., isolated from soil.</title>
        <authorList>
            <person name="Jeon C.O."/>
        </authorList>
    </citation>
    <scope>NUCLEOTIDE SEQUENCE</scope>
    <source>
        <strain evidence="2">R11</strain>
    </source>
</reference>
<feature type="chain" id="PRO_5037627967" description="Peptidylprolyl isomerase" evidence="1">
    <location>
        <begin position="20"/>
        <end position="160"/>
    </location>
</feature>
<comment type="caution">
    <text evidence="2">The sequence shown here is derived from an EMBL/GenBank/DDBJ whole genome shotgun (WGS) entry which is preliminary data.</text>
</comment>
<reference evidence="2" key="1">
    <citation type="submission" date="2020-01" db="EMBL/GenBank/DDBJ databases">
        <authorList>
            <person name="Seo Y.L."/>
        </authorList>
    </citation>
    <scope>NUCLEOTIDE SEQUENCE</scope>
    <source>
        <strain evidence="2">R11</strain>
    </source>
</reference>
<gene>
    <name evidence="2" type="ORF">GSY63_23590</name>
</gene>
<keyword evidence="3" id="KW-1185">Reference proteome</keyword>